<name>A0A2D3VR10_9PEZI</name>
<dbReference type="AlphaFoldDB" id="A0A2D3VR10"/>
<dbReference type="Proteomes" id="UP000225277">
    <property type="component" value="Unassembled WGS sequence"/>
</dbReference>
<proteinExistence type="predicted"/>
<dbReference type="GeneID" id="35605448"/>
<protein>
    <submittedName>
        <fullName evidence="2">Uncharacterized protein</fullName>
    </submittedName>
</protein>
<keyword evidence="3" id="KW-1185">Reference proteome</keyword>
<dbReference type="EMBL" id="FJUY01000022">
    <property type="protein sequence ID" value="CZT24678.1"/>
    <property type="molecule type" value="Genomic_DNA"/>
</dbReference>
<gene>
    <name evidence="2" type="ORF">RCC_10405</name>
</gene>
<evidence type="ECO:0000256" key="1">
    <source>
        <dbReference type="SAM" id="MobiDB-lite"/>
    </source>
</evidence>
<feature type="region of interest" description="Disordered" evidence="1">
    <location>
        <begin position="1"/>
        <end position="21"/>
    </location>
</feature>
<feature type="compositionally biased region" description="Polar residues" evidence="1">
    <location>
        <begin position="1"/>
        <end position="12"/>
    </location>
</feature>
<accession>A0A2D3VR10</accession>
<organism evidence="2 3">
    <name type="scientific">Ramularia collo-cygni</name>
    <dbReference type="NCBI Taxonomy" id="112498"/>
    <lineage>
        <taxon>Eukaryota</taxon>
        <taxon>Fungi</taxon>
        <taxon>Dikarya</taxon>
        <taxon>Ascomycota</taxon>
        <taxon>Pezizomycotina</taxon>
        <taxon>Dothideomycetes</taxon>
        <taxon>Dothideomycetidae</taxon>
        <taxon>Mycosphaerellales</taxon>
        <taxon>Mycosphaerellaceae</taxon>
        <taxon>Ramularia</taxon>
    </lineage>
</organism>
<evidence type="ECO:0000313" key="2">
    <source>
        <dbReference type="EMBL" id="CZT24678.1"/>
    </source>
</evidence>
<sequence length="263" mass="28316">MSNTAMSFQSRTEQQHELTDTPFRSEISTTMAASTFGLAFGSPKGMPIDQRKASTSTADCIPPSTHTTSGGIHGWFLYNPKTENFHQSAMDEEKEEEQVAAQTLVDVCEEALDDASEMTCGCEEEEEEEEEGPGLLRNSFSFVATTDLLEHSPAVSPFSDVYGASDSPASSTISHTGSDVEALKRSLSLVCGSTGTSLSPFPLNDRGTSGLTFFPLLCESHLSSHRGSVMEAGVALDSRVFGGIGTVQKGRKANVRKRYSFME</sequence>
<dbReference type="RefSeq" id="XP_023631402.1">
    <property type="nucleotide sequence ID" value="XM_023775634.1"/>
</dbReference>
<reference evidence="2 3" key="1">
    <citation type="submission" date="2016-03" db="EMBL/GenBank/DDBJ databases">
        <authorList>
            <person name="Ploux O."/>
        </authorList>
    </citation>
    <scope>NUCLEOTIDE SEQUENCE [LARGE SCALE GENOMIC DNA]</scope>
    <source>
        <strain evidence="2 3">URUG2</strain>
    </source>
</reference>
<evidence type="ECO:0000313" key="3">
    <source>
        <dbReference type="Proteomes" id="UP000225277"/>
    </source>
</evidence>